<dbReference type="InterPro" id="IPR017972">
    <property type="entry name" value="Cyt_P450_CS"/>
</dbReference>
<dbReference type="GO" id="GO:0016705">
    <property type="term" value="F:oxidoreductase activity, acting on paired donors, with incorporation or reduction of molecular oxygen"/>
    <property type="evidence" value="ECO:0007669"/>
    <property type="project" value="InterPro"/>
</dbReference>
<dbReference type="AlphaFoldDB" id="A0A0D0A041"/>
<comment type="cofactor">
    <cofactor evidence="1 9">
        <name>heme</name>
        <dbReference type="ChEBI" id="CHEBI:30413"/>
    </cofactor>
</comment>
<evidence type="ECO:0000313" key="12">
    <source>
        <dbReference type="Proteomes" id="UP000054485"/>
    </source>
</evidence>
<dbReference type="HOGENOM" id="CLU_001570_2_3_1"/>
<dbReference type="PRINTS" id="PR00463">
    <property type="entry name" value="EP450I"/>
</dbReference>
<gene>
    <name evidence="11" type="ORF">CY34DRAFT_82068</name>
</gene>
<evidence type="ECO:0000256" key="7">
    <source>
        <dbReference type="ARBA" id="ARBA00023004"/>
    </source>
</evidence>
<comment type="pathway">
    <text evidence="2">Secondary metabolite biosynthesis.</text>
</comment>
<dbReference type="PANTHER" id="PTHR46300">
    <property type="entry name" value="P450, PUTATIVE (EUROFUNG)-RELATED-RELATED"/>
    <property type="match status" value="1"/>
</dbReference>
<protein>
    <recommendedName>
        <fullName evidence="13">Cytochrome P450</fullName>
    </recommendedName>
</protein>
<dbReference type="InParanoid" id="A0A0D0A041"/>
<dbReference type="EMBL" id="KN835216">
    <property type="protein sequence ID" value="KIK43285.1"/>
    <property type="molecule type" value="Genomic_DNA"/>
</dbReference>
<dbReference type="Gene3D" id="1.10.630.10">
    <property type="entry name" value="Cytochrome P450"/>
    <property type="match status" value="1"/>
</dbReference>
<evidence type="ECO:0000256" key="10">
    <source>
        <dbReference type="RuleBase" id="RU000461"/>
    </source>
</evidence>
<evidence type="ECO:0000256" key="4">
    <source>
        <dbReference type="ARBA" id="ARBA00022617"/>
    </source>
</evidence>
<dbReference type="SUPFAM" id="SSF48264">
    <property type="entry name" value="Cytochrome P450"/>
    <property type="match status" value="1"/>
</dbReference>
<evidence type="ECO:0000256" key="6">
    <source>
        <dbReference type="ARBA" id="ARBA00023002"/>
    </source>
</evidence>
<evidence type="ECO:0000313" key="11">
    <source>
        <dbReference type="EMBL" id="KIK43285.1"/>
    </source>
</evidence>
<accession>A0A0D0A041</accession>
<proteinExistence type="inferred from homology"/>
<keyword evidence="12" id="KW-1185">Reference proteome</keyword>
<evidence type="ECO:0000256" key="9">
    <source>
        <dbReference type="PIRSR" id="PIRSR602401-1"/>
    </source>
</evidence>
<keyword evidence="7 9" id="KW-0408">Iron</keyword>
<dbReference type="STRING" id="930992.A0A0D0A041"/>
<organism evidence="11 12">
    <name type="scientific">Suillus luteus UH-Slu-Lm8-n1</name>
    <dbReference type="NCBI Taxonomy" id="930992"/>
    <lineage>
        <taxon>Eukaryota</taxon>
        <taxon>Fungi</taxon>
        <taxon>Dikarya</taxon>
        <taxon>Basidiomycota</taxon>
        <taxon>Agaricomycotina</taxon>
        <taxon>Agaricomycetes</taxon>
        <taxon>Agaricomycetidae</taxon>
        <taxon>Boletales</taxon>
        <taxon>Suillineae</taxon>
        <taxon>Suillaceae</taxon>
        <taxon>Suillus</taxon>
    </lineage>
</organism>
<dbReference type="InterPro" id="IPR050364">
    <property type="entry name" value="Cytochrome_P450_fung"/>
</dbReference>
<dbReference type="GO" id="GO:0005506">
    <property type="term" value="F:iron ion binding"/>
    <property type="evidence" value="ECO:0007669"/>
    <property type="project" value="InterPro"/>
</dbReference>
<dbReference type="InterPro" id="IPR002401">
    <property type="entry name" value="Cyt_P450_E_grp-I"/>
</dbReference>
<evidence type="ECO:0000256" key="5">
    <source>
        <dbReference type="ARBA" id="ARBA00022723"/>
    </source>
</evidence>
<dbReference type="Pfam" id="PF00067">
    <property type="entry name" value="p450"/>
    <property type="match status" value="1"/>
</dbReference>
<dbReference type="CDD" id="cd11065">
    <property type="entry name" value="CYP64-like"/>
    <property type="match status" value="1"/>
</dbReference>
<sequence length="514" mass="57540">MNSLTNTDAWVLVSCVLLALIIPSFKGFARLPLPPGPKPLPIVGNFFQLNIARPWLTYTHWKKTYGDLIYFRLIGLDFIVVNSEKVARALMDQRSAIYSDRPFIATNKLFGVDFSTVMLPYHSSDWKLHRKMFHHALRVESASRYHDIHMKRVRPLLKDLLDDPSHFEIHIQRFVASNVMAFTYGYDVAPRNDPMVANVKELVDILAKALSPERSAILSAFPILTRLPAWLPCPGSQPQDAARARELAGQVLNVPFNLVKKNIASGVATHSMVSDCLAQIDEKDDQHKEETAIKAAAATAFIGYFSSMIRSSSILHTFILAMILYPEVQAKGQAEIDSVIGATSRLPKFDDRPLLPYVDAILRELLRWIPVVPLGIPHATSKDDVYDGRFIPKGTLVINNVWAMSRDESKHGADVEEFRPERHFTAESKSSPQPISADPIFGLGRRICPGRFTAEAVIWIAIVNILATFRITKSKDALGQEIDVKKEFTAGIAVQPVHFSCSFVTRSEERASTL</sequence>
<comment type="similarity">
    <text evidence="3 10">Belongs to the cytochrome P450 family.</text>
</comment>
<dbReference type="GO" id="GO:0020037">
    <property type="term" value="F:heme binding"/>
    <property type="evidence" value="ECO:0007669"/>
    <property type="project" value="InterPro"/>
</dbReference>
<keyword evidence="6 10" id="KW-0560">Oxidoreductase</keyword>
<dbReference type="GO" id="GO:0004497">
    <property type="term" value="F:monooxygenase activity"/>
    <property type="evidence" value="ECO:0007669"/>
    <property type="project" value="UniProtKB-KW"/>
</dbReference>
<evidence type="ECO:0000256" key="8">
    <source>
        <dbReference type="ARBA" id="ARBA00023033"/>
    </source>
</evidence>
<name>A0A0D0A041_9AGAM</name>
<keyword evidence="8 10" id="KW-0503">Monooxygenase</keyword>
<dbReference type="Proteomes" id="UP000054485">
    <property type="component" value="Unassembled WGS sequence"/>
</dbReference>
<reference evidence="12" key="2">
    <citation type="submission" date="2015-01" db="EMBL/GenBank/DDBJ databases">
        <title>Evolutionary Origins and Diversification of the Mycorrhizal Mutualists.</title>
        <authorList>
            <consortium name="DOE Joint Genome Institute"/>
            <consortium name="Mycorrhizal Genomics Consortium"/>
            <person name="Kohler A."/>
            <person name="Kuo A."/>
            <person name="Nagy L.G."/>
            <person name="Floudas D."/>
            <person name="Copeland A."/>
            <person name="Barry K.W."/>
            <person name="Cichocki N."/>
            <person name="Veneault-Fourrey C."/>
            <person name="LaButti K."/>
            <person name="Lindquist E.A."/>
            <person name="Lipzen A."/>
            <person name="Lundell T."/>
            <person name="Morin E."/>
            <person name="Murat C."/>
            <person name="Riley R."/>
            <person name="Ohm R."/>
            <person name="Sun H."/>
            <person name="Tunlid A."/>
            <person name="Henrissat B."/>
            <person name="Grigoriev I.V."/>
            <person name="Hibbett D.S."/>
            <person name="Martin F."/>
        </authorList>
    </citation>
    <scope>NUCLEOTIDE SEQUENCE [LARGE SCALE GENOMIC DNA]</scope>
    <source>
        <strain evidence="12">UH-Slu-Lm8-n1</strain>
    </source>
</reference>
<evidence type="ECO:0000256" key="1">
    <source>
        <dbReference type="ARBA" id="ARBA00001971"/>
    </source>
</evidence>
<evidence type="ECO:0008006" key="13">
    <source>
        <dbReference type="Google" id="ProtNLM"/>
    </source>
</evidence>
<keyword evidence="5 9" id="KW-0479">Metal-binding</keyword>
<dbReference type="InterPro" id="IPR036396">
    <property type="entry name" value="Cyt_P450_sf"/>
</dbReference>
<dbReference type="OrthoDB" id="2789670at2759"/>
<evidence type="ECO:0000256" key="3">
    <source>
        <dbReference type="ARBA" id="ARBA00010617"/>
    </source>
</evidence>
<dbReference type="PROSITE" id="PS00086">
    <property type="entry name" value="CYTOCHROME_P450"/>
    <property type="match status" value="1"/>
</dbReference>
<dbReference type="PANTHER" id="PTHR46300:SF7">
    <property type="entry name" value="P450, PUTATIVE (EUROFUNG)-RELATED"/>
    <property type="match status" value="1"/>
</dbReference>
<keyword evidence="4 9" id="KW-0349">Heme</keyword>
<reference evidence="11 12" key="1">
    <citation type="submission" date="2014-04" db="EMBL/GenBank/DDBJ databases">
        <authorList>
            <consortium name="DOE Joint Genome Institute"/>
            <person name="Kuo A."/>
            <person name="Ruytinx J."/>
            <person name="Rineau F."/>
            <person name="Colpaert J."/>
            <person name="Kohler A."/>
            <person name="Nagy L.G."/>
            <person name="Floudas D."/>
            <person name="Copeland A."/>
            <person name="Barry K.W."/>
            <person name="Cichocki N."/>
            <person name="Veneault-Fourrey C."/>
            <person name="LaButti K."/>
            <person name="Lindquist E.A."/>
            <person name="Lipzen A."/>
            <person name="Lundell T."/>
            <person name="Morin E."/>
            <person name="Murat C."/>
            <person name="Sun H."/>
            <person name="Tunlid A."/>
            <person name="Henrissat B."/>
            <person name="Grigoriev I.V."/>
            <person name="Hibbett D.S."/>
            <person name="Martin F."/>
            <person name="Nordberg H.P."/>
            <person name="Cantor M.N."/>
            <person name="Hua S.X."/>
        </authorList>
    </citation>
    <scope>NUCLEOTIDE SEQUENCE [LARGE SCALE GENOMIC DNA]</scope>
    <source>
        <strain evidence="11 12">UH-Slu-Lm8-n1</strain>
    </source>
</reference>
<feature type="binding site" description="axial binding residue" evidence="9">
    <location>
        <position position="448"/>
    </location>
    <ligand>
        <name>heme</name>
        <dbReference type="ChEBI" id="CHEBI:30413"/>
    </ligand>
    <ligandPart>
        <name>Fe</name>
        <dbReference type="ChEBI" id="CHEBI:18248"/>
    </ligandPart>
</feature>
<evidence type="ECO:0000256" key="2">
    <source>
        <dbReference type="ARBA" id="ARBA00005179"/>
    </source>
</evidence>
<dbReference type="InterPro" id="IPR001128">
    <property type="entry name" value="Cyt_P450"/>
</dbReference>